<dbReference type="EMBL" id="LR633967">
    <property type="protein sequence ID" value="VUX56259.1"/>
    <property type="molecule type" value="Genomic_DNA"/>
</dbReference>
<name>A0A7D9D3F3_9GAMM</name>
<sequence length="99" mass="11332">MLEQNTKDHIFAGSEFGRQRRFRAAKVTTQCAFRVKKIHFVRCALIFSGIFNVARKMLITKDQSAIRYGFSIGRWADWVVINPHPPPQGNAANEADWPV</sequence>
<gene>
    <name evidence="1" type="ORF">JTBM06_V1_480003</name>
</gene>
<protein>
    <submittedName>
        <fullName evidence="1">Uncharacterized protein</fullName>
    </submittedName>
</protein>
<organism evidence="1">
    <name type="scientific">uncultured Woeseiaceae bacterium</name>
    <dbReference type="NCBI Taxonomy" id="1983305"/>
    <lineage>
        <taxon>Bacteria</taxon>
        <taxon>Pseudomonadati</taxon>
        <taxon>Pseudomonadota</taxon>
        <taxon>Gammaproteobacteria</taxon>
        <taxon>Woeseiales</taxon>
        <taxon>Woeseiaceae</taxon>
        <taxon>environmental samples</taxon>
    </lineage>
</organism>
<dbReference type="AlphaFoldDB" id="A0A7D9D3F3"/>
<reference evidence="1" key="1">
    <citation type="submission" date="2019-07" db="EMBL/GenBank/DDBJ databases">
        <authorList>
            <person name="Weber M."/>
            <person name="Kostadinov I."/>
            <person name="Kostadinov D I."/>
        </authorList>
    </citation>
    <scope>NUCLEOTIDE SEQUENCE</scope>
    <source>
        <strain evidence="1">Gfbio:sag-sample-m06:053724c1-46a9-4a36-b237-ea2bf867836b</strain>
    </source>
</reference>
<accession>A0A7D9D3F3</accession>
<evidence type="ECO:0000313" key="1">
    <source>
        <dbReference type="EMBL" id="VUX56259.1"/>
    </source>
</evidence>
<proteinExistence type="predicted"/>